<proteinExistence type="predicted"/>
<dbReference type="EMBL" id="BPLF01000001">
    <property type="protein sequence ID" value="GIX60793.1"/>
    <property type="molecule type" value="Genomic_DNA"/>
</dbReference>
<name>A0AAV4LL64_BABCB</name>
<dbReference type="Proteomes" id="UP001497744">
    <property type="component" value="Unassembled WGS sequence"/>
</dbReference>
<reference evidence="1 2" key="1">
    <citation type="submission" date="2021-06" db="EMBL/GenBank/DDBJ databases">
        <title>Genome sequence of Babesia caballi.</title>
        <authorList>
            <person name="Yamagishi J."/>
            <person name="Kidaka T."/>
            <person name="Ochi A."/>
        </authorList>
    </citation>
    <scope>NUCLEOTIDE SEQUENCE [LARGE SCALE GENOMIC DNA]</scope>
    <source>
        <strain evidence="1">USDA-D6B2</strain>
    </source>
</reference>
<accession>A0AAV4LL64</accession>
<organism evidence="1 2">
    <name type="scientific">Babesia caballi</name>
    <dbReference type="NCBI Taxonomy" id="5871"/>
    <lineage>
        <taxon>Eukaryota</taxon>
        <taxon>Sar</taxon>
        <taxon>Alveolata</taxon>
        <taxon>Apicomplexa</taxon>
        <taxon>Aconoidasida</taxon>
        <taxon>Piroplasmida</taxon>
        <taxon>Babesiidae</taxon>
        <taxon>Babesia</taxon>
    </lineage>
</organism>
<protein>
    <submittedName>
        <fullName evidence="1">Uncharacterized protein</fullName>
    </submittedName>
</protein>
<dbReference type="AlphaFoldDB" id="A0AAV4LL64"/>
<evidence type="ECO:0000313" key="1">
    <source>
        <dbReference type="EMBL" id="GIX60793.1"/>
    </source>
</evidence>
<gene>
    <name evidence="1" type="ORF">BcabD6B2_02280</name>
</gene>
<evidence type="ECO:0000313" key="2">
    <source>
        <dbReference type="Proteomes" id="UP001497744"/>
    </source>
</evidence>
<dbReference type="RefSeq" id="XP_067712864.1">
    <property type="nucleotide sequence ID" value="XM_067856763.1"/>
</dbReference>
<dbReference type="GeneID" id="94192276"/>
<keyword evidence="2" id="KW-1185">Reference proteome</keyword>
<comment type="caution">
    <text evidence="1">The sequence shown here is derived from an EMBL/GenBank/DDBJ whole genome shotgun (WGS) entry which is preliminary data.</text>
</comment>
<sequence>MCRSIVCLRVRFAGGIRGILGFRRSDRVDCRGRAATVGQFWGVRLPFETAQHVGTQLLLHRELALTHAGRYVVVRNGFALVQHLRQLVHQVRLLAQQRFHARVLPLDHAPHLPVDELRGGLGVGAVELGLVGRVALVRDEADGGVHAPLRNKGVAHTGHLVEVVGRPGGYAADEDVLGGTPAQNDGDLVQKRLAAEQHGLVGKLLREPQRAAAARHDGDLEHGVRAVNGDGAVEPAGADQGWVKDIGTIRPRKHDDSTAWFEPVHLDEDLVEGVLALVVGPGGEPALGALLAHGVNLVDEDDCGSVFAGLFKQIADPGRTYTDKYLNKVASGDGVEGHVGLAGNGLGQQGFAGARRAAQQSPLGYLRSVVLVGLGVLEEVHKLADLALGLVHARHVLEAHLNLDVLGVHQVHLSHAEESFHASRAPGGEFTQADPQQQHYHQEGYGALQLPQKVHFVYILNTDVVLRVETHRGLDVVEFLFERVGGADSEADDAGHAVVR</sequence>